<dbReference type="Proteomes" id="UP001501746">
    <property type="component" value="Unassembled WGS sequence"/>
</dbReference>
<keyword evidence="5 8" id="KW-1133">Transmembrane helix</keyword>
<feature type="transmembrane region" description="Helical" evidence="8">
    <location>
        <begin position="141"/>
        <end position="159"/>
    </location>
</feature>
<keyword evidence="3" id="KW-1003">Cell membrane</keyword>
<name>A0ABN2MIZ8_9MICO</name>
<dbReference type="SUPFAM" id="SSF103473">
    <property type="entry name" value="MFS general substrate transporter"/>
    <property type="match status" value="1"/>
</dbReference>
<feature type="transmembrane region" description="Helical" evidence="8">
    <location>
        <begin position="349"/>
        <end position="372"/>
    </location>
</feature>
<dbReference type="InterPro" id="IPR050171">
    <property type="entry name" value="MFS_Transporters"/>
</dbReference>
<dbReference type="Pfam" id="PF07690">
    <property type="entry name" value="MFS_1"/>
    <property type="match status" value="1"/>
</dbReference>
<evidence type="ECO:0000313" key="11">
    <source>
        <dbReference type="Proteomes" id="UP001501746"/>
    </source>
</evidence>
<dbReference type="InterPro" id="IPR020846">
    <property type="entry name" value="MFS_dom"/>
</dbReference>
<accession>A0ABN2MIZ8</accession>
<comment type="subcellular location">
    <subcellularLocation>
        <location evidence="1">Cell membrane</location>
        <topology evidence="1">Multi-pass membrane protein</topology>
    </subcellularLocation>
</comment>
<evidence type="ECO:0000256" key="8">
    <source>
        <dbReference type="SAM" id="Phobius"/>
    </source>
</evidence>
<evidence type="ECO:0000256" key="3">
    <source>
        <dbReference type="ARBA" id="ARBA00022475"/>
    </source>
</evidence>
<gene>
    <name evidence="10" type="ORF">GCM10009750_08700</name>
</gene>
<evidence type="ECO:0000256" key="1">
    <source>
        <dbReference type="ARBA" id="ARBA00004651"/>
    </source>
</evidence>
<keyword evidence="4 8" id="KW-0812">Transmembrane</keyword>
<feature type="transmembrane region" description="Helical" evidence="8">
    <location>
        <begin position="308"/>
        <end position="328"/>
    </location>
</feature>
<feature type="compositionally biased region" description="Basic and acidic residues" evidence="7">
    <location>
        <begin position="410"/>
        <end position="421"/>
    </location>
</feature>
<evidence type="ECO:0000313" key="10">
    <source>
        <dbReference type="EMBL" id="GAA1827488.1"/>
    </source>
</evidence>
<keyword evidence="6 8" id="KW-0472">Membrane</keyword>
<protein>
    <submittedName>
        <fullName evidence="10">MFS transporter</fullName>
    </submittedName>
</protein>
<dbReference type="RefSeq" id="WP_343032765.1">
    <property type="nucleotide sequence ID" value="NZ_BAAANK010000002.1"/>
</dbReference>
<feature type="transmembrane region" description="Helical" evidence="8">
    <location>
        <begin position="284"/>
        <end position="302"/>
    </location>
</feature>
<sequence length="421" mass="42791">MTVIRRGRGALVLALGSASLAGGLFLPLSLVYFTVLTDIDLAPLGGLVALAGLVTLPLPVLAGWLVDRIGPRPVVVAAMLLQALGYLLCVFVREPVGVFAASAALACGSRLFWSSVFALVVEAAAAEGDPGPEEWFARVNVIRTVGIIAGGLIAGLVISTDRPGLLVGLATAAAVACAAAGLILRVGHARSAGRPAGWIPVASTGSRPGYRAVLSDARFLGFLALNSVFALSTLFAGLSFPTLVRSGLGAPGWLTSSLLVGNAVLVAALGAWGGRLATRNEPFSVLRAAAALWAAAYLAVALGAAGGLVLAILALVTAVVLLSGAEILHAPASTALVSAMADPRVRGRYLAVFQYSFVAAELIAPVLFAALFVVSEPLPFLIVAGANVVALAGLLALRAGRGHGNRPSTSKREETGRPLLR</sequence>
<feature type="transmembrane region" description="Helical" evidence="8">
    <location>
        <begin position="12"/>
        <end position="35"/>
    </location>
</feature>
<organism evidence="10 11">
    <name type="scientific">Agromyces salentinus</name>
    <dbReference type="NCBI Taxonomy" id="269421"/>
    <lineage>
        <taxon>Bacteria</taxon>
        <taxon>Bacillati</taxon>
        <taxon>Actinomycetota</taxon>
        <taxon>Actinomycetes</taxon>
        <taxon>Micrococcales</taxon>
        <taxon>Microbacteriaceae</taxon>
        <taxon>Agromyces</taxon>
    </lineage>
</organism>
<evidence type="ECO:0000256" key="2">
    <source>
        <dbReference type="ARBA" id="ARBA00022448"/>
    </source>
</evidence>
<comment type="caution">
    <text evidence="10">The sequence shown here is derived from an EMBL/GenBank/DDBJ whole genome shotgun (WGS) entry which is preliminary data.</text>
</comment>
<feature type="domain" description="Major facilitator superfamily (MFS) profile" evidence="9">
    <location>
        <begin position="213"/>
        <end position="421"/>
    </location>
</feature>
<feature type="transmembrane region" description="Helical" evidence="8">
    <location>
        <begin position="99"/>
        <end position="121"/>
    </location>
</feature>
<feature type="region of interest" description="Disordered" evidence="7">
    <location>
        <begin position="402"/>
        <end position="421"/>
    </location>
</feature>
<dbReference type="Gene3D" id="1.20.1250.20">
    <property type="entry name" value="MFS general substrate transporter like domains"/>
    <property type="match status" value="1"/>
</dbReference>
<dbReference type="PROSITE" id="PS50850">
    <property type="entry name" value="MFS"/>
    <property type="match status" value="1"/>
</dbReference>
<proteinExistence type="predicted"/>
<evidence type="ECO:0000256" key="5">
    <source>
        <dbReference type="ARBA" id="ARBA00022989"/>
    </source>
</evidence>
<keyword evidence="11" id="KW-1185">Reference proteome</keyword>
<dbReference type="EMBL" id="BAAANK010000002">
    <property type="protein sequence ID" value="GAA1827488.1"/>
    <property type="molecule type" value="Genomic_DNA"/>
</dbReference>
<dbReference type="PANTHER" id="PTHR23517:SF2">
    <property type="entry name" value="MULTIDRUG RESISTANCE PROTEIN MDTH"/>
    <property type="match status" value="1"/>
</dbReference>
<evidence type="ECO:0000256" key="7">
    <source>
        <dbReference type="SAM" id="MobiDB-lite"/>
    </source>
</evidence>
<feature type="transmembrane region" description="Helical" evidence="8">
    <location>
        <begin position="73"/>
        <end position="93"/>
    </location>
</feature>
<dbReference type="PANTHER" id="PTHR23517">
    <property type="entry name" value="RESISTANCE PROTEIN MDTM, PUTATIVE-RELATED-RELATED"/>
    <property type="match status" value="1"/>
</dbReference>
<keyword evidence="2" id="KW-0813">Transport</keyword>
<feature type="transmembrane region" description="Helical" evidence="8">
    <location>
        <begin position="41"/>
        <end position="66"/>
    </location>
</feature>
<dbReference type="InterPro" id="IPR036259">
    <property type="entry name" value="MFS_trans_sf"/>
</dbReference>
<feature type="transmembrane region" description="Helical" evidence="8">
    <location>
        <begin position="165"/>
        <end position="184"/>
    </location>
</feature>
<dbReference type="InterPro" id="IPR011701">
    <property type="entry name" value="MFS"/>
</dbReference>
<evidence type="ECO:0000256" key="4">
    <source>
        <dbReference type="ARBA" id="ARBA00022692"/>
    </source>
</evidence>
<evidence type="ECO:0000259" key="9">
    <source>
        <dbReference type="PROSITE" id="PS50850"/>
    </source>
</evidence>
<feature type="transmembrane region" description="Helical" evidence="8">
    <location>
        <begin position="219"/>
        <end position="240"/>
    </location>
</feature>
<reference evidence="10 11" key="1">
    <citation type="journal article" date="2019" name="Int. J. Syst. Evol. Microbiol.">
        <title>The Global Catalogue of Microorganisms (GCM) 10K type strain sequencing project: providing services to taxonomists for standard genome sequencing and annotation.</title>
        <authorList>
            <consortium name="The Broad Institute Genomics Platform"/>
            <consortium name="The Broad Institute Genome Sequencing Center for Infectious Disease"/>
            <person name="Wu L."/>
            <person name="Ma J."/>
        </authorList>
    </citation>
    <scope>NUCLEOTIDE SEQUENCE [LARGE SCALE GENOMIC DNA]</scope>
    <source>
        <strain evidence="10 11">JCM 14323</strain>
    </source>
</reference>
<feature type="transmembrane region" description="Helical" evidence="8">
    <location>
        <begin position="252"/>
        <end position="272"/>
    </location>
</feature>
<evidence type="ECO:0000256" key="6">
    <source>
        <dbReference type="ARBA" id="ARBA00023136"/>
    </source>
</evidence>
<feature type="transmembrane region" description="Helical" evidence="8">
    <location>
        <begin position="378"/>
        <end position="397"/>
    </location>
</feature>